<gene>
    <name evidence="2" type="ORF">CSOL1703_00010869</name>
</gene>
<organism evidence="2 3">
    <name type="scientific">Clonostachys solani</name>
    <dbReference type="NCBI Taxonomy" id="160281"/>
    <lineage>
        <taxon>Eukaryota</taxon>
        <taxon>Fungi</taxon>
        <taxon>Dikarya</taxon>
        <taxon>Ascomycota</taxon>
        <taxon>Pezizomycotina</taxon>
        <taxon>Sordariomycetes</taxon>
        <taxon>Hypocreomycetidae</taxon>
        <taxon>Hypocreales</taxon>
        <taxon>Bionectriaceae</taxon>
        <taxon>Clonostachys</taxon>
    </lineage>
</organism>
<protein>
    <recommendedName>
        <fullName evidence="4">Cupin type-1 domain-containing protein</fullName>
    </recommendedName>
</protein>
<dbReference type="EMBL" id="CABFOC020000011">
    <property type="protein sequence ID" value="CAH0045124.1"/>
    <property type="molecule type" value="Genomic_DNA"/>
</dbReference>
<reference evidence="2 3" key="2">
    <citation type="submission" date="2021-10" db="EMBL/GenBank/DDBJ databases">
        <authorList>
            <person name="Piombo E."/>
        </authorList>
    </citation>
    <scope>NUCLEOTIDE SEQUENCE [LARGE SCALE GENOMIC DNA]</scope>
</reference>
<dbReference type="AlphaFoldDB" id="A0A9N9W7S6"/>
<reference evidence="3" key="1">
    <citation type="submission" date="2019-06" db="EMBL/GenBank/DDBJ databases">
        <authorList>
            <person name="Broberg M."/>
        </authorList>
    </citation>
    <scope>NUCLEOTIDE SEQUENCE [LARGE SCALE GENOMIC DNA]</scope>
</reference>
<evidence type="ECO:0000256" key="1">
    <source>
        <dbReference type="SAM" id="SignalP"/>
    </source>
</evidence>
<comment type="caution">
    <text evidence="2">The sequence shown here is derived from an EMBL/GenBank/DDBJ whole genome shotgun (WGS) entry which is preliminary data.</text>
</comment>
<sequence>MTSTKVPKMSSFRTRSLAMLMLGVACARSATPEHHLQLTAVVSDKDQNAAFECWEFSTAFTEYPTVGSAINGLADVSNISYVILPPQSGEGLHKPPHPMFFALLSGSAHITLPEGDDELWIKDGENGLIVAVDTVGVGHYTEYPSDIPSIALQIPFKDGVAPSHRVIKDGPCITTASATKEELTRPELFEELK</sequence>
<evidence type="ECO:0008006" key="4">
    <source>
        <dbReference type="Google" id="ProtNLM"/>
    </source>
</evidence>
<keyword evidence="1" id="KW-0732">Signal</keyword>
<name>A0A9N9W7S6_9HYPO</name>
<evidence type="ECO:0000313" key="3">
    <source>
        <dbReference type="Proteomes" id="UP000775872"/>
    </source>
</evidence>
<keyword evidence="3" id="KW-1185">Reference proteome</keyword>
<dbReference type="OrthoDB" id="3223416at2759"/>
<proteinExistence type="predicted"/>
<evidence type="ECO:0000313" key="2">
    <source>
        <dbReference type="EMBL" id="CAH0045124.1"/>
    </source>
</evidence>
<dbReference type="Proteomes" id="UP000775872">
    <property type="component" value="Unassembled WGS sequence"/>
</dbReference>
<accession>A0A9N9W7S6</accession>
<feature type="chain" id="PRO_5040328440" description="Cupin type-1 domain-containing protein" evidence="1">
    <location>
        <begin position="30"/>
        <end position="193"/>
    </location>
</feature>
<dbReference type="PROSITE" id="PS51257">
    <property type="entry name" value="PROKAR_LIPOPROTEIN"/>
    <property type="match status" value="1"/>
</dbReference>
<feature type="signal peptide" evidence="1">
    <location>
        <begin position="1"/>
        <end position="29"/>
    </location>
</feature>